<proteinExistence type="predicted"/>
<dbReference type="Proteomes" id="UP000033385">
    <property type="component" value="Unassembled WGS sequence"/>
</dbReference>
<sequence>MKLCLNLHLYYICSKYRTYSWNVVEKTLYPQILQEYSIQDAPFSDAIEENIVS</sequence>
<dbReference type="EMBL" id="LANW01000001">
    <property type="protein sequence ID" value="KJV67091.1"/>
    <property type="molecule type" value="Genomic_DNA"/>
</dbReference>
<reference evidence="1 2" key="1">
    <citation type="submission" date="2015-01" db="EMBL/GenBank/DDBJ databases">
        <title>Genome Sequencing of Rickettsiales.</title>
        <authorList>
            <person name="Daugherty S.C."/>
            <person name="Su Q."/>
            <person name="Abolude K."/>
            <person name="Beier-Sexton M."/>
            <person name="Carlyon J.A."/>
            <person name="Carter R."/>
            <person name="Day N.P."/>
            <person name="Dumler S.J."/>
            <person name="Dyachenko V."/>
            <person name="Godinez A."/>
            <person name="Kurtti T.J."/>
            <person name="Lichay M."/>
            <person name="Mullins K.E."/>
            <person name="Ott S."/>
            <person name="Pappas-Brown V."/>
            <person name="Paris D.H."/>
            <person name="Patel P."/>
            <person name="Richards A.L."/>
            <person name="Sadzewicz L."/>
            <person name="Sears K."/>
            <person name="Seidman D."/>
            <person name="Sengamalay N."/>
            <person name="Stenos J."/>
            <person name="Tallon L.J."/>
            <person name="Vincent G."/>
            <person name="Fraser C.M."/>
            <person name="Munderloh U."/>
            <person name="Dunning-Hotopp J.C."/>
        </authorList>
    </citation>
    <scope>NUCLEOTIDE SEQUENCE [LARGE SCALE GENOMIC DNA]</scope>
    <source>
        <strain evidence="1 2">ApNP</strain>
    </source>
</reference>
<name>A0A0F3NH55_ANAPH</name>
<organism evidence="1 2">
    <name type="scientific">Anaplasma phagocytophilum str. ApNP</name>
    <dbReference type="NCBI Taxonomy" id="1359153"/>
    <lineage>
        <taxon>Bacteria</taxon>
        <taxon>Pseudomonadati</taxon>
        <taxon>Pseudomonadota</taxon>
        <taxon>Alphaproteobacteria</taxon>
        <taxon>Rickettsiales</taxon>
        <taxon>Anaplasmataceae</taxon>
        <taxon>Anaplasma</taxon>
        <taxon>phagocytophilum group</taxon>
    </lineage>
</organism>
<evidence type="ECO:0000313" key="2">
    <source>
        <dbReference type="Proteomes" id="UP000033385"/>
    </source>
</evidence>
<dbReference type="PATRIC" id="fig|1359153.3.peg.11"/>
<accession>A0A0F3NH55</accession>
<dbReference type="AlphaFoldDB" id="A0A0F3NH55"/>
<protein>
    <submittedName>
        <fullName evidence="1">Uncharacterized protein</fullName>
    </submittedName>
</protein>
<gene>
    <name evidence="1" type="ORF">APHNP_0011</name>
</gene>
<comment type="caution">
    <text evidence="1">The sequence shown here is derived from an EMBL/GenBank/DDBJ whole genome shotgun (WGS) entry which is preliminary data.</text>
</comment>
<evidence type="ECO:0000313" key="1">
    <source>
        <dbReference type="EMBL" id="KJV67091.1"/>
    </source>
</evidence>